<dbReference type="GO" id="GO:0042823">
    <property type="term" value="P:pyridoxal phosphate biosynthetic process"/>
    <property type="evidence" value="ECO:0007669"/>
    <property type="project" value="InterPro"/>
</dbReference>
<gene>
    <name evidence="7" type="ORF">METZ01_LOCUS253275</name>
</gene>
<dbReference type="AlphaFoldDB" id="A0A382IP20"/>
<sequence length="83" mass="9184">MIGVLALQGDYSKHLEILEKLKISSCEIRYPHQLNEINGLIIPGGESTTMTDLIERNDLHDNIITFSNNNPILGTCAGLIMMS</sequence>
<dbReference type="PROSITE" id="PS01236">
    <property type="entry name" value="PDXT_SNO_1"/>
    <property type="match status" value="1"/>
</dbReference>
<dbReference type="PANTHER" id="PTHR31559:SF0">
    <property type="entry name" value="PYRIDOXAL 5'-PHOSPHATE SYNTHASE SUBUNIT SNO1-RELATED"/>
    <property type="match status" value="1"/>
</dbReference>
<evidence type="ECO:0000256" key="2">
    <source>
        <dbReference type="ARBA" id="ARBA00012918"/>
    </source>
</evidence>
<proteinExistence type="inferred from homology"/>
<dbReference type="InterPro" id="IPR029062">
    <property type="entry name" value="Class_I_gatase-like"/>
</dbReference>
<evidence type="ECO:0000256" key="4">
    <source>
        <dbReference type="ARBA" id="ARBA00022962"/>
    </source>
</evidence>
<dbReference type="PANTHER" id="PTHR31559">
    <property type="entry name" value="PYRIDOXAL 5'-PHOSPHATE SYNTHASE SUBUNIT SNO"/>
    <property type="match status" value="1"/>
</dbReference>
<dbReference type="PROSITE" id="PS51130">
    <property type="entry name" value="PDXT_SNO_2"/>
    <property type="match status" value="1"/>
</dbReference>
<keyword evidence="5" id="KW-0456">Lyase</keyword>
<evidence type="ECO:0000256" key="5">
    <source>
        <dbReference type="ARBA" id="ARBA00023239"/>
    </source>
</evidence>
<dbReference type="Pfam" id="PF01174">
    <property type="entry name" value="SNO"/>
    <property type="match status" value="1"/>
</dbReference>
<accession>A0A382IP20</accession>
<dbReference type="PROSITE" id="PS51274">
    <property type="entry name" value="GATASE_COBBQ"/>
    <property type="match status" value="1"/>
</dbReference>
<feature type="non-terminal residue" evidence="7">
    <location>
        <position position="83"/>
    </location>
</feature>
<dbReference type="EMBL" id="UINC01068097">
    <property type="protein sequence ID" value="SVC00421.1"/>
    <property type="molecule type" value="Genomic_DNA"/>
</dbReference>
<keyword evidence="4" id="KW-0315">Glutamine amidotransferase</keyword>
<dbReference type="Gene3D" id="3.40.50.880">
    <property type="match status" value="1"/>
</dbReference>
<dbReference type="EC" id="3.5.1.2" evidence="2"/>
<name>A0A382IP20_9ZZZZ</name>
<dbReference type="GO" id="GO:1903600">
    <property type="term" value="C:glutaminase complex"/>
    <property type="evidence" value="ECO:0007669"/>
    <property type="project" value="TreeGrafter"/>
</dbReference>
<reference evidence="7" key="1">
    <citation type="submission" date="2018-05" db="EMBL/GenBank/DDBJ databases">
        <authorList>
            <person name="Lanie J.A."/>
            <person name="Ng W.-L."/>
            <person name="Kazmierczak K.M."/>
            <person name="Andrzejewski T.M."/>
            <person name="Davidsen T.M."/>
            <person name="Wayne K.J."/>
            <person name="Tettelin H."/>
            <person name="Glass J.I."/>
            <person name="Rusch D."/>
            <person name="Podicherti R."/>
            <person name="Tsui H.-C.T."/>
            <person name="Winkler M.E."/>
        </authorList>
    </citation>
    <scope>NUCLEOTIDE SEQUENCE</scope>
</reference>
<dbReference type="SUPFAM" id="SSF52317">
    <property type="entry name" value="Class I glutamine amidotransferase-like"/>
    <property type="match status" value="1"/>
</dbReference>
<dbReference type="GO" id="GO:0008614">
    <property type="term" value="P:pyridoxine metabolic process"/>
    <property type="evidence" value="ECO:0007669"/>
    <property type="project" value="TreeGrafter"/>
</dbReference>
<dbReference type="GO" id="GO:0016829">
    <property type="term" value="F:lyase activity"/>
    <property type="evidence" value="ECO:0007669"/>
    <property type="project" value="UniProtKB-KW"/>
</dbReference>
<evidence type="ECO:0000256" key="1">
    <source>
        <dbReference type="ARBA" id="ARBA00008345"/>
    </source>
</evidence>
<keyword evidence="3" id="KW-0378">Hydrolase</keyword>
<evidence type="ECO:0000256" key="6">
    <source>
        <dbReference type="ARBA" id="ARBA00049534"/>
    </source>
</evidence>
<organism evidence="7">
    <name type="scientific">marine metagenome</name>
    <dbReference type="NCBI Taxonomy" id="408172"/>
    <lineage>
        <taxon>unclassified sequences</taxon>
        <taxon>metagenomes</taxon>
        <taxon>ecological metagenomes</taxon>
    </lineage>
</organism>
<comment type="similarity">
    <text evidence="1">Belongs to the glutaminase PdxT/SNO family.</text>
</comment>
<protein>
    <recommendedName>
        <fullName evidence="2">glutaminase</fullName>
        <ecNumber evidence="2">3.5.1.2</ecNumber>
    </recommendedName>
</protein>
<evidence type="ECO:0000256" key="3">
    <source>
        <dbReference type="ARBA" id="ARBA00022801"/>
    </source>
</evidence>
<dbReference type="InterPro" id="IPR021196">
    <property type="entry name" value="PdxT/SNO_CS"/>
</dbReference>
<dbReference type="GO" id="GO:0004359">
    <property type="term" value="F:glutaminase activity"/>
    <property type="evidence" value="ECO:0007669"/>
    <property type="project" value="UniProtKB-EC"/>
</dbReference>
<dbReference type="PROSITE" id="PS51273">
    <property type="entry name" value="GATASE_TYPE_1"/>
    <property type="match status" value="1"/>
</dbReference>
<dbReference type="GO" id="GO:0005829">
    <property type="term" value="C:cytosol"/>
    <property type="evidence" value="ECO:0007669"/>
    <property type="project" value="TreeGrafter"/>
</dbReference>
<comment type="catalytic activity">
    <reaction evidence="6">
        <text>L-glutamine + H2O = L-glutamate + NH4(+)</text>
        <dbReference type="Rhea" id="RHEA:15889"/>
        <dbReference type="ChEBI" id="CHEBI:15377"/>
        <dbReference type="ChEBI" id="CHEBI:28938"/>
        <dbReference type="ChEBI" id="CHEBI:29985"/>
        <dbReference type="ChEBI" id="CHEBI:58359"/>
        <dbReference type="EC" id="3.5.1.2"/>
    </reaction>
</comment>
<evidence type="ECO:0000313" key="7">
    <source>
        <dbReference type="EMBL" id="SVC00421.1"/>
    </source>
</evidence>
<dbReference type="InterPro" id="IPR002161">
    <property type="entry name" value="PdxT/SNO"/>
</dbReference>